<reference evidence="2 3" key="1">
    <citation type="journal article" date="2018" name="Nat. Ecol. Evol.">
        <title>Pezizomycetes genomes reveal the molecular basis of ectomycorrhizal truffle lifestyle.</title>
        <authorList>
            <person name="Murat C."/>
            <person name="Payen T."/>
            <person name="Noel B."/>
            <person name="Kuo A."/>
            <person name="Morin E."/>
            <person name="Chen J."/>
            <person name="Kohler A."/>
            <person name="Krizsan K."/>
            <person name="Balestrini R."/>
            <person name="Da Silva C."/>
            <person name="Montanini B."/>
            <person name="Hainaut M."/>
            <person name="Levati E."/>
            <person name="Barry K.W."/>
            <person name="Belfiori B."/>
            <person name="Cichocki N."/>
            <person name="Clum A."/>
            <person name="Dockter R.B."/>
            <person name="Fauchery L."/>
            <person name="Guy J."/>
            <person name="Iotti M."/>
            <person name="Le Tacon F."/>
            <person name="Lindquist E.A."/>
            <person name="Lipzen A."/>
            <person name="Malagnac F."/>
            <person name="Mello A."/>
            <person name="Molinier V."/>
            <person name="Miyauchi S."/>
            <person name="Poulain J."/>
            <person name="Riccioni C."/>
            <person name="Rubini A."/>
            <person name="Sitrit Y."/>
            <person name="Splivallo R."/>
            <person name="Traeger S."/>
            <person name="Wang M."/>
            <person name="Zifcakova L."/>
            <person name="Wipf D."/>
            <person name="Zambonelli A."/>
            <person name="Paolocci F."/>
            <person name="Nowrousian M."/>
            <person name="Ottonello S."/>
            <person name="Baldrian P."/>
            <person name="Spatafora J.W."/>
            <person name="Henrissat B."/>
            <person name="Nagy L.G."/>
            <person name="Aury J.M."/>
            <person name="Wincker P."/>
            <person name="Grigoriev I.V."/>
            <person name="Bonfante P."/>
            <person name="Martin F.M."/>
        </authorList>
    </citation>
    <scope>NUCLEOTIDE SEQUENCE [LARGE SCALE GENOMIC DNA]</scope>
    <source>
        <strain evidence="2 3">CCBAS932</strain>
    </source>
</reference>
<accession>A0A3N4KZA0</accession>
<dbReference type="InterPro" id="IPR029032">
    <property type="entry name" value="AhpD-like"/>
</dbReference>
<feature type="domain" description="Carboxymuconolactone decarboxylase-like" evidence="1">
    <location>
        <begin position="26"/>
        <end position="89"/>
    </location>
</feature>
<keyword evidence="3" id="KW-1185">Reference proteome</keyword>
<dbReference type="AlphaFoldDB" id="A0A3N4KZA0"/>
<gene>
    <name evidence="2" type="ORF">P167DRAFT_534007</name>
</gene>
<dbReference type="PANTHER" id="PTHR34846:SF11">
    <property type="entry name" value="4-CARBOXYMUCONOLACTONE DECARBOXYLASE FAMILY PROTEIN (AFU_ORTHOLOGUE AFUA_6G11590)"/>
    <property type="match status" value="1"/>
</dbReference>
<evidence type="ECO:0000313" key="3">
    <source>
        <dbReference type="Proteomes" id="UP000277580"/>
    </source>
</evidence>
<dbReference type="STRING" id="1392247.A0A3N4KZA0"/>
<evidence type="ECO:0000259" key="1">
    <source>
        <dbReference type="Pfam" id="PF02627"/>
    </source>
</evidence>
<dbReference type="Pfam" id="PF02627">
    <property type="entry name" value="CMD"/>
    <property type="match status" value="1"/>
</dbReference>
<proteinExistence type="predicted"/>
<dbReference type="GO" id="GO:0051920">
    <property type="term" value="F:peroxiredoxin activity"/>
    <property type="evidence" value="ECO:0007669"/>
    <property type="project" value="InterPro"/>
</dbReference>
<name>A0A3N4KZA0_9PEZI</name>
<dbReference type="InParanoid" id="A0A3N4KZA0"/>
<dbReference type="InterPro" id="IPR003779">
    <property type="entry name" value="CMD-like"/>
</dbReference>
<protein>
    <recommendedName>
        <fullName evidence="1">Carboxymuconolactone decarboxylase-like domain-containing protein</fullName>
    </recommendedName>
</protein>
<organism evidence="2 3">
    <name type="scientific">Morchella conica CCBAS932</name>
    <dbReference type="NCBI Taxonomy" id="1392247"/>
    <lineage>
        <taxon>Eukaryota</taxon>
        <taxon>Fungi</taxon>
        <taxon>Dikarya</taxon>
        <taxon>Ascomycota</taxon>
        <taxon>Pezizomycotina</taxon>
        <taxon>Pezizomycetes</taxon>
        <taxon>Pezizales</taxon>
        <taxon>Morchellaceae</taxon>
        <taxon>Morchella</taxon>
    </lineage>
</organism>
<dbReference type="OrthoDB" id="9998495at2759"/>
<dbReference type="SUPFAM" id="SSF69118">
    <property type="entry name" value="AhpD-like"/>
    <property type="match status" value="1"/>
</dbReference>
<sequence>EIIAQTLARRGAEGLIPLDLTLLHSPPLTAGWNSFLGAIRTQTSLPADIRELAICRVAVLHQAHFEWTQHAPLARAAGVTREGLRAVLDGTRGDLSERQIAVVEFATECVREVRVGEGVFGRLREHFGDREVVEVVGTVAAYCCVAKFLVALDVAEGNGVRVEDYVVPE</sequence>
<dbReference type="Proteomes" id="UP000277580">
    <property type="component" value="Unassembled WGS sequence"/>
</dbReference>
<dbReference type="Gene3D" id="1.20.1290.10">
    <property type="entry name" value="AhpD-like"/>
    <property type="match status" value="1"/>
</dbReference>
<feature type="non-terminal residue" evidence="2">
    <location>
        <position position="1"/>
    </location>
</feature>
<evidence type="ECO:0000313" key="2">
    <source>
        <dbReference type="EMBL" id="RPB14582.1"/>
    </source>
</evidence>
<dbReference type="PANTHER" id="PTHR34846">
    <property type="entry name" value="4-CARBOXYMUCONOLACTONE DECARBOXYLASE FAMILY PROTEIN (AFU_ORTHOLOGUE AFUA_6G11590)"/>
    <property type="match status" value="1"/>
</dbReference>
<dbReference type="EMBL" id="ML119117">
    <property type="protein sequence ID" value="RPB14582.1"/>
    <property type="molecule type" value="Genomic_DNA"/>
</dbReference>